<dbReference type="Proteomes" id="UP000019489">
    <property type="component" value="Unassembled WGS sequence"/>
</dbReference>
<dbReference type="PANTHER" id="PTHR22762:SF166">
    <property type="entry name" value="ALPHA-GLUCOSIDASE"/>
    <property type="match status" value="1"/>
</dbReference>
<dbReference type="InterPro" id="IPR025887">
    <property type="entry name" value="Glyco_hydro_31_N_dom"/>
</dbReference>
<dbReference type="Gene3D" id="3.20.20.80">
    <property type="entry name" value="Glycosidases"/>
    <property type="match status" value="2"/>
</dbReference>
<evidence type="ECO:0000256" key="2">
    <source>
        <dbReference type="ARBA" id="ARBA00022801"/>
    </source>
</evidence>
<dbReference type="Pfam" id="PF01055">
    <property type="entry name" value="Glyco_hydro_31_2nd"/>
    <property type="match status" value="1"/>
</dbReference>
<evidence type="ECO:0000313" key="9">
    <source>
        <dbReference type="Proteomes" id="UP000019489"/>
    </source>
</evidence>
<evidence type="ECO:0000259" key="5">
    <source>
        <dbReference type="Pfam" id="PF01055"/>
    </source>
</evidence>
<dbReference type="GO" id="GO:0004553">
    <property type="term" value="F:hydrolase activity, hydrolyzing O-glycosyl compounds"/>
    <property type="evidence" value="ECO:0007669"/>
    <property type="project" value="InterPro"/>
</dbReference>
<feature type="domain" description="Glycoside hydrolase family 31 TIM barrel" evidence="5">
    <location>
        <begin position="266"/>
        <end position="585"/>
    </location>
</feature>
<dbReference type="PATRIC" id="fig|1386089.3.peg.3369"/>
<dbReference type="GO" id="GO:0030246">
    <property type="term" value="F:carbohydrate binding"/>
    <property type="evidence" value="ECO:0007669"/>
    <property type="project" value="InterPro"/>
</dbReference>
<accession>W9G2P6</accession>
<evidence type="ECO:0000259" key="7">
    <source>
        <dbReference type="Pfam" id="PF21365"/>
    </source>
</evidence>
<dbReference type="Pfam" id="PF21365">
    <property type="entry name" value="Glyco_hydro_31_3rd"/>
    <property type="match status" value="1"/>
</dbReference>
<evidence type="ECO:0000259" key="6">
    <source>
        <dbReference type="Pfam" id="PF13802"/>
    </source>
</evidence>
<dbReference type="eggNOG" id="COG1501">
    <property type="taxonomic scope" value="Bacteria"/>
</dbReference>
<dbReference type="InterPro" id="IPR048395">
    <property type="entry name" value="Glyco_hydro_31_C"/>
</dbReference>
<dbReference type="CDD" id="cd14752">
    <property type="entry name" value="GH31_N"/>
    <property type="match status" value="1"/>
</dbReference>
<reference evidence="8 9" key="1">
    <citation type="submission" date="2013-08" db="EMBL/GenBank/DDBJ databases">
        <title>Intrasporangium oryzae NRRL B-24470.</title>
        <authorList>
            <person name="Liu H."/>
            <person name="Wang G."/>
        </authorList>
    </citation>
    <scope>NUCLEOTIDE SEQUENCE [LARGE SCALE GENOMIC DNA]</scope>
    <source>
        <strain evidence="8 9">NRRL B-24470</strain>
    </source>
</reference>
<dbReference type="OrthoDB" id="176168at2"/>
<keyword evidence="9" id="KW-1185">Reference proteome</keyword>
<dbReference type="AlphaFoldDB" id="W9G2P6"/>
<dbReference type="CDD" id="cd06604">
    <property type="entry name" value="GH31_glucosidase_II_MalA"/>
    <property type="match status" value="1"/>
</dbReference>
<protein>
    <submittedName>
        <fullName evidence="8">Alpha-glucosidase</fullName>
    </submittedName>
</protein>
<dbReference type="Gene3D" id="2.60.40.1180">
    <property type="entry name" value="Golgi alpha-mannosidase II"/>
    <property type="match status" value="2"/>
</dbReference>
<dbReference type="GO" id="GO:0005975">
    <property type="term" value="P:carbohydrate metabolic process"/>
    <property type="evidence" value="ECO:0007669"/>
    <property type="project" value="InterPro"/>
</dbReference>
<dbReference type="InterPro" id="IPR011013">
    <property type="entry name" value="Gal_mutarotase_sf_dom"/>
</dbReference>
<dbReference type="EMBL" id="AWSA01000044">
    <property type="protein sequence ID" value="EWT00396.1"/>
    <property type="molecule type" value="Genomic_DNA"/>
</dbReference>
<name>W9G2P6_9MICO</name>
<comment type="similarity">
    <text evidence="1 4">Belongs to the glycosyl hydrolase 31 family.</text>
</comment>
<keyword evidence="3 4" id="KW-0326">Glycosidase</keyword>
<dbReference type="Pfam" id="PF13802">
    <property type="entry name" value="Gal_mutarotas_2"/>
    <property type="match status" value="1"/>
</dbReference>
<evidence type="ECO:0000313" key="8">
    <source>
        <dbReference type="EMBL" id="EWT00396.1"/>
    </source>
</evidence>
<dbReference type="SUPFAM" id="SSF51445">
    <property type="entry name" value="(Trans)glycosidases"/>
    <property type="match status" value="1"/>
</dbReference>
<keyword evidence="2 4" id="KW-0378">Hydrolase</keyword>
<dbReference type="PROSITE" id="PS00129">
    <property type="entry name" value="GLYCOSYL_HYDROL_F31_1"/>
    <property type="match status" value="1"/>
</dbReference>
<gene>
    <name evidence="8" type="ORF">N865_15865</name>
</gene>
<dbReference type="SUPFAM" id="SSF51011">
    <property type="entry name" value="Glycosyl hydrolase domain"/>
    <property type="match status" value="1"/>
</dbReference>
<dbReference type="STRING" id="1386089.N865_15865"/>
<dbReference type="InterPro" id="IPR013780">
    <property type="entry name" value="Glyco_hydro_b"/>
</dbReference>
<dbReference type="PANTHER" id="PTHR22762">
    <property type="entry name" value="ALPHA-GLUCOSIDASE"/>
    <property type="match status" value="1"/>
</dbReference>
<sequence length="794" mass="88983">MRTDHFIRFERVTAVEETRRGLLADVHGERLRVEVVRPDVVRLQMSRGGTFDEQPTYAVCVDPFERPVAWRAESDGEAWRIVTEAMTVTLWLDPFRIDVHRADGSVVLETAADEHGRYWTYATLNDAFTMRRRCGVGDAIFGLGEKGGHLDRKGRDFTMWNTDVLNPDGTAEFRAGLAPDDPRADMTSVEFDPYYVTIPFFYHQAGPGGAMSGSFVDNGYRGSYEFSRPTEYRIGFEGGQWTEYVFAGPSMPGILEAYTWLTGRASLPPLWSLGYHQCRWHAYSQDDVERLGARHRDDGFPCDGLWLDIEHMDGFRVFTWDESRFPDPAGMLKRLSEKGFRVISIVDPGVKRDPGYWVYDEGVERDVFCRTEGGDTYIGQVWPGDTAFPDFSTEEGRAWWGELNAGHVASGLAGIWNDMNEPATGSIPAERMLFQDGHASHARFHNQYALLMAMGTHEGLRSARPDLRTFILSRAGFAGIQRYAANWMGDNQSRWDHLWLSITMGSGFGVSGQPFVGADIGGFQGNSNAELFLRWMQLGVLTPFCRNHNEIGNIDQYAWAFGEAVHDHAREAVRLRYRLMPYIYAAFVRASETGEPVQRPLVFDHQDEPAAAAAEDQYLFGRDLLVAPVTAPGVTARQVYLPVGHWYDWHTGELHEGGRYVIAPTPMDRIPVYARAGAVIPMWPEAPPSTDGHHPETIELHAFEPVTDGRRESLLVEDDGLTFAALSGAHVRTTFVVTREAGEVAIETRTEGDGYPEHRRQAFHLVAHGPSGQVDLGTLAPGRVVLRPADPTDD</sequence>
<dbReference type="SUPFAM" id="SSF74650">
    <property type="entry name" value="Galactose mutarotase-like"/>
    <property type="match status" value="1"/>
</dbReference>
<dbReference type="InterPro" id="IPR030458">
    <property type="entry name" value="Glyco_hydro_31_AS"/>
</dbReference>
<dbReference type="InterPro" id="IPR000322">
    <property type="entry name" value="Glyco_hydro_31_TIM"/>
</dbReference>
<dbReference type="Gene3D" id="2.60.40.1760">
    <property type="entry name" value="glycosyl hydrolase (family 31)"/>
    <property type="match status" value="1"/>
</dbReference>
<organism evidence="8 9">
    <name type="scientific">Intrasporangium oryzae NRRL B-24470</name>
    <dbReference type="NCBI Taxonomy" id="1386089"/>
    <lineage>
        <taxon>Bacteria</taxon>
        <taxon>Bacillati</taxon>
        <taxon>Actinomycetota</taxon>
        <taxon>Actinomycetes</taxon>
        <taxon>Micrococcales</taxon>
        <taxon>Intrasporangiaceae</taxon>
        <taxon>Intrasporangium</taxon>
    </lineage>
</organism>
<feature type="domain" description="Glycosyl hydrolase family 31 C-terminal" evidence="7">
    <location>
        <begin position="594"/>
        <end position="680"/>
    </location>
</feature>
<comment type="caution">
    <text evidence="8">The sequence shown here is derived from an EMBL/GenBank/DDBJ whole genome shotgun (WGS) entry which is preliminary data.</text>
</comment>
<evidence type="ECO:0000256" key="1">
    <source>
        <dbReference type="ARBA" id="ARBA00007806"/>
    </source>
</evidence>
<feature type="domain" description="Glycoside hydrolase family 31 N-terminal" evidence="6">
    <location>
        <begin position="31"/>
        <end position="223"/>
    </location>
</feature>
<proteinExistence type="inferred from homology"/>
<evidence type="ECO:0000256" key="4">
    <source>
        <dbReference type="RuleBase" id="RU361185"/>
    </source>
</evidence>
<dbReference type="RefSeq" id="WP_034808458.1">
    <property type="nucleotide sequence ID" value="NZ_AWSA01000044.1"/>
</dbReference>
<dbReference type="InterPro" id="IPR017853">
    <property type="entry name" value="GH"/>
</dbReference>
<evidence type="ECO:0000256" key="3">
    <source>
        <dbReference type="ARBA" id="ARBA00023295"/>
    </source>
</evidence>